<keyword evidence="3" id="KW-0813">Transport</keyword>
<dbReference type="SUPFAM" id="SSF103473">
    <property type="entry name" value="MFS general substrate transporter"/>
    <property type="match status" value="1"/>
</dbReference>
<feature type="transmembrane region" description="Helical" evidence="10">
    <location>
        <begin position="210"/>
        <end position="229"/>
    </location>
</feature>
<evidence type="ECO:0000256" key="10">
    <source>
        <dbReference type="SAM" id="Phobius"/>
    </source>
</evidence>
<dbReference type="PROSITE" id="PS50850">
    <property type="entry name" value="MFS"/>
    <property type="match status" value="1"/>
</dbReference>
<dbReference type="InterPro" id="IPR011701">
    <property type="entry name" value="MFS"/>
</dbReference>
<dbReference type="Proteomes" id="UP001500755">
    <property type="component" value="Unassembled WGS sequence"/>
</dbReference>
<dbReference type="Gene3D" id="1.20.1250.20">
    <property type="entry name" value="MFS general substrate transporter like domains"/>
    <property type="match status" value="2"/>
</dbReference>
<feature type="transmembrane region" description="Helical" evidence="10">
    <location>
        <begin position="325"/>
        <end position="345"/>
    </location>
</feature>
<dbReference type="Pfam" id="PF00083">
    <property type="entry name" value="Sugar_tr"/>
    <property type="match status" value="1"/>
</dbReference>
<protein>
    <submittedName>
        <fullName evidence="12">Glycine betaine/L-proline transporter ProP</fullName>
    </submittedName>
</protein>
<dbReference type="EMBL" id="BAAANO010000005">
    <property type="protein sequence ID" value="GAA2001200.1"/>
    <property type="molecule type" value="Genomic_DNA"/>
</dbReference>
<feature type="transmembrane region" description="Helical" evidence="10">
    <location>
        <begin position="130"/>
        <end position="154"/>
    </location>
</feature>
<evidence type="ECO:0000256" key="3">
    <source>
        <dbReference type="ARBA" id="ARBA00022448"/>
    </source>
</evidence>
<feature type="transmembrane region" description="Helical" evidence="10">
    <location>
        <begin position="351"/>
        <end position="375"/>
    </location>
</feature>
<dbReference type="InterPro" id="IPR005829">
    <property type="entry name" value="Sugar_transporter_CS"/>
</dbReference>
<dbReference type="InterPro" id="IPR020846">
    <property type="entry name" value="MFS_dom"/>
</dbReference>
<keyword evidence="4" id="KW-1003">Cell membrane</keyword>
<comment type="similarity">
    <text evidence="2">Belongs to the major facilitator superfamily. Metabolite:H+ Symporter (MHS) family (TC 2.A.1.6) family.</text>
</comment>
<evidence type="ECO:0000256" key="4">
    <source>
        <dbReference type="ARBA" id="ARBA00022475"/>
    </source>
</evidence>
<feature type="transmembrane region" description="Helical" evidence="10">
    <location>
        <begin position="387"/>
        <end position="410"/>
    </location>
</feature>
<accession>A0ABP5EL06</accession>
<keyword evidence="6" id="KW-0769">Symport</keyword>
<keyword evidence="7 10" id="KW-1133">Transmembrane helix</keyword>
<feature type="transmembrane region" description="Helical" evidence="10">
    <location>
        <begin position="301"/>
        <end position="318"/>
    </location>
</feature>
<evidence type="ECO:0000256" key="6">
    <source>
        <dbReference type="ARBA" id="ARBA00022847"/>
    </source>
</evidence>
<keyword evidence="8 10" id="KW-0472">Membrane</keyword>
<dbReference type="PROSITE" id="PS00216">
    <property type="entry name" value="SUGAR_TRANSPORT_1"/>
    <property type="match status" value="1"/>
</dbReference>
<feature type="region of interest" description="Disordered" evidence="9">
    <location>
        <begin position="1"/>
        <end position="22"/>
    </location>
</feature>
<dbReference type="InterPro" id="IPR051084">
    <property type="entry name" value="H+-coupled_symporters"/>
</dbReference>
<dbReference type="InterPro" id="IPR036259">
    <property type="entry name" value="MFS_trans_sf"/>
</dbReference>
<reference evidence="13" key="1">
    <citation type="journal article" date="2019" name="Int. J. Syst. Evol. Microbiol.">
        <title>The Global Catalogue of Microorganisms (GCM) 10K type strain sequencing project: providing services to taxonomists for standard genome sequencing and annotation.</title>
        <authorList>
            <consortium name="The Broad Institute Genomics Platform"/>
            <consortium name="The Broad Institute Genome Sequencing Center for Infectious Disease"/>
            <person name="Wu L."/>
            <person name="Ma J."/>
        </authorList>
    </citation>
    <scope>NUCLEOTIDE SEQUENCE [LARGE SCALE GENOMIC DNA]</scope>
    <source>
        <strain evidence="13">JCM 14546</strain>
    </source>
</reference>
<dbReference type="Pfam" id="PF07690">
    <property type="entry name" value="MFS_1"/>
    <property type="match status" value="1"/>
</dbReference>
<keyword evidence="13" id="KW-1185">Reference proteome</keyword>
<dbReference type="PANTHER" id="PTHR43528">
    <property type="entry name" value="ALPHA-KETOGLUTARATE PERMEASE"/>
    <property type="match status" value="1"/>
</dbReference>
<evidence type="ECO:0000313" key="12">
    <source>
        <dbReference type="EMBL" id="GAA2001200.1"/>
    </source>
</evidence>
<proteinExistence type="inferred from homology"/>
<feature type="transmembrane region" description="Helical" evidence="10">
    <location>
        <begin position="106"/>
        <end position="124"/>
    </location>
</feature>
<dbReference type="PANTHER" id="PTHR43528:SF1">
    <property type="entry name" value="ALPHA-KETOGLUTARATE PERMEASE"/>
    <property type="match status" value="1"/>
</dbReference>
<evidence type="ECO:0000256" key="8">
    <source>
        <dbReference type="ARBA" id="ARBA00023136"/>
    </source>
</evidence>
<feature type="transmembrane region" description="Helical" evidence="10">
    <location>
        <begin position="175"/>
        <end position="198"/>
    </location>
</feature>
<sequence>MTQTAPSAGHVPDGSSPGTRIIDTEEMPKGAVKAVFASAFGNLMEAYDNLAYGYLAVYIGLNFYPSDDPATSLLASFATFAVGFIARPIGTMIFGHIGDRYGRKAALLISVVGMAIVTTLIGLLPTYHSIGMLAAVLLVFLRLCQGAAMAGEWAGSASLLVEYAPKSKRGFFGSWNQVSTAGGYVLASGVVTTVTFVFDADQMAAFGWRIPFLIGALTGLAAIVLRWGMEDTPAYRAEEEAGHTVKAPLVVAFTQQWRAMLRGFGFTVVWTVAYFFFLTYLPTFLVEVVGADERFTRSSNLAVLVFFTILIAPMGWLSDRIGRKPLLLIGSGGFVFLSFPVLFMLTTNNAVLIVLGQVIIALILAAFSGAGIAALSEQFPTNVRYSALGIGYNFAVMAFGGTAPMVGTAIVNATGVPVLTALLPTVAGIVTFLVILFMKETYKDELR</sequence>
<evidence type="ECO:0000256" key="2">
    <source>
        <dbReference type="ARBA" id="ARBA00008240"/>
    </source>
</evidence>
<feature type="domain" description="Major facilitator superfamily (MFS) profile" evidence="11">
    <location>
        <begin position="34"/>
        <end position="443"/>
    </location>
</feature>
<evidence type="ECO:0000256" key="7">
    <source>
        <dbReference type="ARBA" id="ARBA00022989"/>
    </source>
</evidence>
<name>A0ABP5EL06_9MICO</name>
<evidence type="ECO:0000259" key="11">
    <source>
        <dbReference type="PROSITE" id="PS50850"/>
    </source>
</evidence>
<evidence type="ECO:0000256" key="1">
    <source>
        <dbReference type="ARBA" id="ARBA00004651"/>
    </source>
</evidence>
<evidence type="ECO:0000256" key="5">
    <source>
        <dbReference type="ARBA" id="ARBA00022692"/>
    </source>
</evidence>
<keyword evidence="5 10" id="KW-0812">Transmembrane</keyword>
<dbReference type="RefSeq" id="WP_344306993.1">
    <property type="nucleotide sequence ID" value="NZ_BAAANO010000005.1"/>
</dbReference>
<dbReference type="InterPro" id="IPR005828">
    <property type="entry name" value="MFS_sugar_transport-like"/>
</dbReference>
<feature type="transmembrane region" description="Helical" evidence="10">
    <location>
        <begin position="73"/>
        <end position="94"/>
    </location>
</feature>
<comment type="caution">
    <text evidence="12">The sequence shown here is derived from an EMBL/GenBank/DDBJ whole genome shotgun (WGS) entry which is preliminary data.</text>
</comment>
<organism evidence="12 13">
    <name type="scientific">Brevibacterium samyangense</name>
    <dbReference type="NCBI Taxonomy" id="366888"/>
    <lineage>
        <taxon>Bacteria</taxon>
        <taxon>Bacillati</taxon>
        <taxon>Actinomycetota</taxon>
        <taxon>Actinomycetes</taxon>
        <taxon>Micrococcales</taxon>
        <taxon>Brevibacteriaceae</taxon>
        <taxon>Brevibacterium</taxon>
    </lineage>
</organism>
<evidence type="ECO:0000313" key="13">
    <source>
        <dbReference type="Proteomes" id="UP001500755"/>
    </source>
</evidence>
<feature type="transmembrane region" description="Helical" evidence="10">
    <location>
        <begin position="416"/>
        <end position="438"/>
    </location>
</feature>
<feature type="transmembrane region" description="Helical" evidence="10">
    <location>
        <begin position="263"/>
        <end position="281"/>
    </location>
</feature>
<evidence type="ECO:0000256" key="9">
    <source>
        <dbReference type="SAM" id="MobiDB-lite"/>
    </source>
</evidence>
<gene>
    <name evidence="12" type="primary">proP</name>
    <name evidence="12" type="ORF">GCM10009755_06930</name>
</gene>
<comment type="subcellular location">
    <subcellularLocation>
        <location evidence="1">Cell membrane</location>
        <topology evidence="1">Multi-pass membrane protein</topology>
    </subcellularLocation>
</comment>